<accession>A0A9X1QD93</accession>
<evidence type="ECO:0000256" key="20">
    <source>
        <dbReference type="ARBA" id="ARBA00034003"/>
    </source>
</evidence>
<evidence type="ECO:0000256" key="21">
    <source>
        <dbReference type="SAM" id="MobiDB-lite"/>
    </source>
</evidence>
<dbReference type="InterPro" id="IPR014145">
    <property type="entry name" value="LigD_pol_dom"/>
</dbReference>
<evidence type="ECO:0000313" key="24">
    <source>
        <dbReference type="Proteomes" id="UP001139411"/>
    </source>
</evidence>
<evidence type="ECO:0000256" key="15">
    <source>
        <dbReference type="ARBA" id="ARBA00023172"/>
    </source>
</evidence>
<keyword evidence="14" id="KW-0238">DNA-binding</keyword>
<dbReference type="PANTHER" id="PTHR42705:SF2">
    <property type="entry name" value="BIFUNCTIONAL NON-HOMOLOGOUS END JOINING PROTEIN LIGD"/>
    <property type="match status" value="1"/>
</dbReference>
<keyword evidence="16" id="KW-0234">DNA repair</keyword>
<dbReference type="InterPro" id="IPR012340">
    <property type="entry name" value="NA-bd_OB-fold"/>
</dbReference>
<dbReference type="GO" id="GO:0005524">
    <property type="term" value="F:ATP binding"/>
    <property type="evidence" value="ECO:0007669"/>
    <property type="project" value="UniProtKB-KW"/>
</dbReference>
<evidence type="ECO:0000256" key="13">
    <source>
        <dbReference type="ARBA" id="ARBA00022932"/>
    </source>
</evidence>
<dbReference type="EC" id="6.5.1.1" evidence="2"/>
<keyword evidence="8" id="KW-0547">Nucleotide-binding</keyword>
<evidence type="ECO:0000256" key="1">
    <source>
        <dbReference type="ARBA" id="ARBA00001936"/>
    </source>
</evidence>
<feature type="compositionally biased region" description="Basic and acidic residues" evidence="21">
    <location>
        <begin position="199"/>
        <end position="218"/>
    </location>
</feature>
<dbReference type="Gene3D" id="3.30.1490.70">
    <property type="match status" value="1"/>
</dbReference>
<dbReference type="Gene3D" id="2.40.50.140">
    <property type="entry name" value="Nucleic acid-binding proteins"/>
    <property type="match status" value="1"/>
</dbReference>
<dbReference type="InterPro" id="IPR014143">
    <property type="entry name" value="NHEJ_ligase_prk"/>
</dbReference>
<dbReference type="GO" id="GO:0003887">
    <property type="term" value="F:DNA-directed DNA polymerase activity"/>
    <property type="evidence" value="ECO:0007669"/>
    <property type="project" value="UniProtKB-KW"/>
</dbReference>
<dbReference type="GO" id="GO:0004527">
    <property type="term" value="F:exonuclease activity"/>
    <property type="evidence" value="ECO:0007669"/>
    <property type="project" value="UniProtKB-KW"/>
</dbReference>
<dbReference type="GO" id="GO:0046872">
    <property type="term" value="F:metal ion binding"/>
    <property type="evidence" value="ECO:0007669"/>
    <property type="project" value="UniProtKB-KW"/>
</dbReference>
<evidence type="ECO:0000256" key="11">
    <source>
        <dbReference type="ARBA" id="ARBA00022839"/>
    </source>
</evidence>
<keyword evidence="6" id="KW-0540">Nuclease</keyword>
<evidence type="ECO:0000256" key="14">
    <source>
        <dbReference type="ARBA" id="ARBA00023125"/>
    </source>
</evidence>
<name>A0A9X1QD93_9BACT</name>
<keyword evidence="11" id="KW-0269">Exonuclease</keyword>
<proteinExistence type="predicted"/>
<feature type="domain" description="ATP-dependent DNA ligase family profile" evidence="22">
    <location>
        <begin position="344"/>
        <end position="481"/>
    </location>
</feature>
<dbReference type="CDD" id="cd04865">
    <property type="entry name" value="LigD_Pol_like_2"/>
    <property type="match status" value="1"/>
</dbReference>
<dbReference type="RefSeq" id="WP_235177053.1">
    <property type="nucleotide sequence ID" value="NZ_JAKFFV010000003.1"/>
</dbReference>
<evidence type="ECO:0000256" key="10">
    <source>
        <dbReference type="ARBA" id="ARBA00022801"/>
    </source>
</evidence>
<dbReference type="GO" id="GO:0006281">
    <property type="term" value="P:DNA repair"/>
    <property type="evidence" value="ECO:0007669"/>
    <property type="project" value="UniProtKB-KW"/>
</dbReference>
<dbReference type="Proteomes" id="UP001139411">
    <property type="component" value="Unassembled WGS sequence"/>
</dbReference>
<dbReference type="InterPro" id="IPR012309">
    <property type="entry name" value="DNA_ligase_ATP-dep_C"/>
</dbReference>
<dbReference type="Gene3D" id="3.30.470.30">
    <property type="entry name" value="DNA ligase/mRNA capping enzyme"/>
    <property type="match status" value="1"/>
</dbReference>
<keyword evidence="15" id="KW-0233">DNA recombination</keyword>
<dbReference type="EMBL" id="JAKFFV010000003">
    <property type="protein sequence ID" value="MCF2497689.1"/>
    <property type="molecule type" value="Genomic_DNA"/>
</dbReference>
<dbReference type="Pfam" id="PF01068">
    <property type="entry name" value="DNA_ligase_A_M"/>
    <property type="match status" value="1"/>
</dbReference>
<keyword evidence="13" id="KW-0239">DNA-directed DNA polymerase</keyword>
<evidence type="ECO:0000256" key="9">
    <source>
        <dbReference type="ARBA" id="ARBA00022763"/>
    </source>
</evidence>
<reference evidence="23" key="1">
    <citation type="submission" date="2022-01" db="EMBL/GenBank/DDBJ databases">
        <title>Novel species in genus Dyadobacter.</title>
        <authorList>
            <person name="Ma C."/>
        </authorList>
    </citation>
    <scope>NUCLEOTIDE SEQUENCE</scope>
    <source>
        <strain evidence="23">CY357</strain>
    </source>
</reference>
<feature type="region of interest" description="Disordered" evidence="21">
    <location>
        <begin position="1"/>
        <end position="23"/>
    </location>
</feature>
<evidence type="ECO:0000256" key="16">
    <source>
        <dbReference type="ARBA" id="ARBA00023204"/>
    </source>
</evidence>
<feature type="compositionally biased region" description="Basic and acidic residues" evidence="21">
    <location>
        <begin position="575"/>
        <end position="595"/>
    </location>
</feature>
<sequence length="914" mass="104103">MSLTKYNEKRSFEKTPEPKGGKADSEELIFVIQKHHASRLHYDFRLEMDGVLKSWAVPKGPSLDPATKRLAMMVEDHPYDYKDFEGIIPKGNYGAGTVMVWDEGTYEPLEEARTKKEKEKILLKELASGSVKIRMKGKKLKGEFALVKTKGMSENSWLLIKHRDKFASDADITKKDKSVISNKTLEGIKATTDNVYGESKADKKKADKTEKKKDKEDEAAPIDEYIANEKDDKSDEKSAAALLKKGKKAQFPEDIVPMLATLVDGPFDDPGWEYEVKWDGYRAIAYMNKGVTELKSRNKKSFNDKFYPIHEGLCDWKINAVLDGEVVVINEKGHSDFGALQNWRSEADGELIYYVFDILWYEGKSLMHLPLTERKAILQSIVTEDSPVRIGYSIASEGTAFFEAAREMGLEGIIAKRSDSPYLVGLRTNDWLKIKVNKRQEVIIAGYTRNAGTSKHFSALLLAAYDQGVLQYVGKVGTGFKDKQQKEMLELFKPLETENSPFKETPDYNKPSRFRPNPPKANATWLKPELVCEVSFTEVTSDGVFRHPSFEGMREDKKAKDVVREIEQPTEQVVDEEKKPEAKSAKKSEKKDEIIPKPAKSKRKTLLNPTDETQVRKINGNEVKFSNLSKIFWHQEKITKRDLINYYYQIAPFILPYLERRPLSLNRYPNGIDGKSFYQKDVTGKVPAWVETFPYTSNDEEQEKNFMICNDEAALLYMANLGCIDMNPWNSRTNKPDNPDWCLLDLDPDTTNTFEQVIETALVIKQLLDSLNIKSYCKTSGSTGLHIYIPLGAKYSYDQCQLFAQWVASQVQQELPSFTSIERMTKNRKGKLYIDYLQNRPKATLAAPYSVRPKPGATVSMPLHWEEVKIGLQLRHFTILNAMDRLENEGDLFKPVLGEGIDLEAAIGKIEAEK</sequence>
<dbReference type="Pfam" id="PF04679">
    <property type="entry name" value="DNA_ligase_A_C"/>
    <property type="match status" value="1"/>
</dbReference>
<dbReference type="GO" id="GO:0006310">
    <property type="term" value="P:DNA recombination"/>
    <property type="evidence" value="ECO:0007669"/>
    <property type="project" value="UniProtKB-KW"/>
</dbReference>
<dbReference type="NCBIfam" id="TIGR02778">
    <property type="entry name" value="ligD_pol"/>
    <property type="match status" value="1"/>
</dbReference>
<feature type="region of interest" description="Disordered" evidence="21">
    <location>
        <begin position="196"/>
        <end position="231"/>
    </location>
</feature>
<dbReference type="PANTHER" id="PTHR42705">
    <property type="entry name" value="BIFUNCTIONAL NON-HOMOLOGOUS END JOINING PROTEIN LIGD"/>
    <property type="match status" value="1"/>
</dbReference>
<dbReference type="Gene3D" id="3.90.920.10">
    <property type="entry name" value="DNA primase, PRIM domain"/>
    <property type="match status" value="1"/>
</dbReference>
<comment type="caution">
    <text evidence="23">The sequence shown here is derived from an EMBL/GenBank/DDBJ whole genome shotgun (WGS) entry which is preliminary data.</text>
</comment>
<dbReference type="InterPro" id="IPR014146">
    <property type="entry name" value="LigD_ligase_dom"/>
</dbReference>
<dbReference type="InterPro" id="IPR052171">
    <property type="entry name" value="NHEJ_LigD"/>
</dbReference>
<comment type="catalytic activity">
    <reaction evidence="20">
        <text>ATP + (deoxyribonucleotide)n-3'-hydroxyl + 5'-phospho-(deoxyribonucleotide)m = (deoxyribonucleotide)n+m + AMP + diphosphate.</text>
        <dbReference type="EC" id="6.5.1.1"/>
    </reaction>
</comment>
<evidence type="ECO:0000313" key="23">
    <source>
        <dbReference type="EMBL" id="MCF2497689.1"/>
    </source>
</evidence>
<dbReference type="AlphaFoldDB" id="A0A9X1QD93"/>
<keyword evidence="9" id="KW-0227">DNA damage</keyword>
<dbReference type="SUPFAM" id="SSF50249">
    <property type="entry name" value="Nucleic acid-binding proteins"/>
    <property type="match status" value="1"/>
</dbReference>
<comment type="cofactor">
    <cofactor evidence="1">
        <name>Mn(2+)</name>
        <dbReference type="ChEBI" id="CHEBI:29035"/>
    </cofactor>
</comment>
<evidence type="ECO:0000256" key="8">
    <source>
        <dbReference type="ARBA" id="ARBA00022741"/>
    </source>
</evidence>
<evidence type="ECO:0000256" key="18">
    <source>
        <dbReference type="ARBA" id="ARBA00023268"/>
    </source>
</evidence>
<keyword evidence="17" id="KW-0464">Manganese</keyword>
<dbReference type="NCBIfam" id="TIGR02777">
    <property type="entry name" value="LigD_PE_dom"/>
    <property type="match status" value="1"/>
</dbReference>
<dbReference type="CDD" id="cd07906">
    <property type="entry name" value="Adenylation_DNA_ligase_LigD_LigC"/>
    <property type="match status" value="1"/>
</dbReference>
<feature type="region of interest" description="Disordered" evidence="21">
    <location>
        <begin position="567"/>
        <end position="602"/>
    </location>
</feature>
<keyword evidence="12" id="KW-0067">ATP-binding</keyword>
<evidence type="ECO:0000256" key="3">
    <source>
        <dbReference type="ARBA" id="ARBA00022598"/>
    </source>
</evidence>
<dbReference type="CDD" id="cd07971">
    <property type="entry name" value="OBF_DNA_ligase_LigD"/>
    <property type="match status" value="1"/>
</dbReference>
<dbReference type="InterPro" id="IPR014144">
    <property type="entry name" value="LigD_PE_domain"/>
</dbReference>
<gene>
    <name evidence="23" type="primary">ligD</name>
    <name evidence="23" type="ORF">L0661_05200</name>
</gene>
<evidence type="ECO:0000256" key="5">
    <source>
        <dbReference type="ARBA" id="ARBA00022695"/>
    </source>
</evidence>
<evidence type="ECO:0000259" key="22">
    <source>
        <dbReference type="PROSITE" id="PS50160"/>
    </source>
</evidence>
<keyword evidence="3 23" id="KW-0436">Ligase</keyword>
<evidence type="ECO:0000256" key="19">
    <source>
        <dbReference type="ARBA" id="ARBA00029943"/>
    </source>
</evidence>
<dbReference type="InterPro" id="IPR012310">
    <property type="entry name" value="DNA_ligase_ATP-dep_cent"/>
</dbReference>
<keyword evidence="5" id="KW-0548">Nucleotidyltransferase</keyword>
<keyword evidence="7" id="KW-0479">Metal-binding</keyword>
<dbReference type="SUPFAM" id="SSF56091">
    <property type="entry name" value="DNA ligase/mRNA capping enzyme, catalytic domain"/>
    <property type="match status" value="1"/>
</dbReference>
<dbReference type="GO" id="GO:0003677">
    <property type="term" value="F:DNA binding"/>
    <property type="evidence" value="ECO:0007669"/>
    <property type="project" value="UniProtKB-KW"/>
</dbReference>
<keyword evidence="10" id="KW-0378">Hydrolase</keyword>
<keyword evidence="4" id="KW-0808">Transferase</keyword>
<evidence type="ECO:0000256" key="4">
    <source>
        <dbReference type="ARBA" id="ARBA00022679"/>
    </source>
</evidence>
<evidence type="ECO:0000256" key="2">
    <source>
        <dbReference type="ARBA" id="ARBA00012727"/>
    </source>
</evidence>
<dbReference type="Pfam" id="PF13298">
    <property type="entry name" value="LigD_N"/>
    <property type="match status" value="1"/>
</dbReference>
<evidence type="ECO:0000256" key="17">
    <source>
        <dbReference type="ARBA" id="ARBA00023211"/>
    </source>
</evidence>
<evidence type="ECO:0000256" key="7">
    <source>
        <dbReference type="ARBA" id="ARBA00022723"/>
    </source>
</evidence>
<dbReference type="NCBIfam" id="TIGR02776">
    <property type="entry name" value="NHEJ_ligase_prk"/>
    <property type="match status" value="1"/>
</dbReference>
<evidence type="ECO:0000256" key="6">
    <source>
        <dbReference type="ARBA" id="ARBA00022722"/>
    </source>
</evidence>
<protein>
    <recommendedName>
        <fullName evidence="2">DNA ligase (ATP)</fullName>
        <ecNumber evidence="2">6.5.1.1</ecNumber>
    </recommendedName>
    <alternativeName>
        <fullName evidence="19">NHEJ DNA polymerase</fullName>
    </alternativeName>
</protein>
<dbReference type="GO" id="GO:0003910">
    <property type="term" value="F:DNA ligase (ATP) activity"/>
    <property type="evidence" value="ECO:0007669"/>
    <property type="project" value="UniProtKB-EC"/>
</dbReference>
<keyword evidence="18" id="KW-0511">Multifunctional enzyme</keyword>
<dbReference type="NCBIfam" id="TIGR02779">
    <property type="entry name" value="NHEJ_ligase_lig"/>
    <property type="match status" value="1"/>
</dbReference>
<evidence type="ECO:0000256" key="12">
    <source>
        <dbReference type="ARBA" id="ARBA00022840"/>
    </source>
</evidence>
<dbReference type="Pfam" id="PF21686">
    <property type="entry name" value="LigD_Prim-Pol"/>
    <property type="match status" value="1"/>
</dbReference>
<dbReference type="PROSITE" id="PS50160">
    <property type="entry name" value="DNA_LIGASE_A3"/>
    <property type="match status" value="1"/>
</dbReference>
<organism evidence="23 24">
    <name type="scientific">Dyadobacter chenhuakuii</name>
    <dbReference type="NCBI Taxonomy" id="2909339"/>
    <lineage>
        <taxon>Bacteria</taxon>
        <taxon>Pseudomonadati</taxon>
        <taxon>Bacteroidota</taxon>
        <taxon>Cytophagia</taxon>
        <taxon>Cytophagales</taxon>
        <taxon>Spirosomataceae</taxon>
        <taxon>Dyadobacter</taxon>
    </lineage>
</organism>